<keyword evidence="2" id="KW-1185">Reference proteome</keyword>
<comment type="caution">
    <text evidence="1">The sequence shown here is derived from an EMBL/GenBank/DDBJ whole genome shotgun (WGS) entry which is preliminary data.</text>
</comment>
<dbReference type="Proteomes" id="UP000593568">
    <property type="component" value="Unassembled WGS sequence"/>
</dbReference>
<sequence length="38" mass="4415">MLDKRLTKIFCDICIKEILKCNKPAQKFRTSGIGPEFE</sequence>
<evidence type="ECO:0000313" key="2">
    <source>
        <dbReference type="Proteomes" id="UP000593568"/>
    </source>
</evidence>
<name>A0A7J9DQX2_9ROSI</name>
<dbReference type="AlphaFoldDB" id="A0A7J9DQX2"/>
<reference evidence="1 2" key="1">
    <citation type="journal article" date="2019" name="Genome Biol. Evol.">
        <title>Insights into the evolution of the New World diploid cottons (Gossypium, subgenus Houzingenia) based on genome sequencing.</title>
        <authorList>
            <person name="Grover C.E."/>
            <person name="Arick M.A. 2nd"/>
            <person name="Thrash A."/>
            <person name="Conover J.L."/>
            <person name="Sanders W.S."/>
            <person name="Peterson D.G."/>
            <person name="Frelichowski J.E."/>
            <person name="Scheffler J.A."/>
            <person name="Scheffler B.E."/>
            <person name="Wendel J.F."/>
        </authorList>
    </citation>
    <scope>NUCLEOTIDE SEQUENCE [LARGE SCALE GENOMIC DNA]</scope>
    <source>
        <strain evidence="1">8</strain>
        <tissue evidence="1">Leaf</tissue>
    </source>
</reference>
<organism evidence="1 2">
    <name type="scientific">Gossypium trilobum</name>
    <dbReference type="NCBI Taxonomy" id="34281"/>
    <lineage>
        <taxon>Eukaryota</taxon>
        <taxon>Viridiplantae</taxon>
        <taxon>Streptophyta</taxon>
        <taxon>Embryophyta</taxon>
        <taxon>Tracheophyta</taxon>
        <taxon>Spermatophyta</taxon>
        <taxon>Magnoliopsida</taxon>
        <taxon>eudicotyledons</taxon>
        <taxon>Gunneridae</taxon>
        <taxon>Pentapetalae</taxon>
        <taxon>rosids</taxon>
        <taxon>malvids</taxon>
        <taxon>Malvales</taxon>
        <taxon>Malvaceae</taxon>
        <taxon>Malvoideae</taxon>
        <taxon>Gossypium</taxon>
    </lineage>
</organism>
<gene>
    <name evidence="1" type="ORF">Gotri_012618</name>
</gene>
<dbReference type="EMBL" id="JABEZW010000004">
    <property type="protein sequence ID" value="MBA0763106.1"/>
    <property type="molecule type" value="Genomic_DNA"/>
</dbReference>
<accession>A0A7J9DQX2</accession>
<proteinExistence type="predicted"/>
<protein>
    <submittedName>
        <fullName evidence="1">Uncharacterized protein</fullName>
    </submittedName>
</protein>
<evidence type="ECO:0000313" key="1">
    <source>
        <dbReference type="EMBL" id="MBA0763106.1"/>
    </source>
</evidence>